<feature type="binding site" evidence="9">
    <location>
        <position position="259"/>
    </location>
    <ligand>
        <name>ATP</name>
        <dbReference type="ChEBI" id="CHEBI:30616"/>
    </ligand>
</feature>
<dbReference type="PANTHER" id="PTHR43284">
    <property type="entry name" value="ASPARAGINE SYNTHETASE (GLUTAMINE-HYDROLYZING)"/>
    <property type="match status" value="1"/>
</dbReference>
<evidence type="ECO:0000256" key="3">
    <source>
        <dbReference type="ARBA" id="ARBA00012737"/>
    </source>
</evidence>
<evidence type="ECO:0000256" key="1">
    <source>
        <dbReference type="ARBA" id="ARBA00005187"/>
    </source>
</evidence>
<dbReference type="GO" id="GO:0005524">
    <property type="term" value="F:ATP binding"/>
    <property type="evidence" value="ECO:0007669"/>
    <property type="project" value="UniProtKB-KW"/>
</dbReference>
<evidence type="ECO:0000256" key="5">
    <source>
        <dbReference type="ARBA" id="ARBA00022840"/>
    </source>
</evidence>
<keyword evidence="5 9" id="KW-0067">ATP-binding</keyword>
<evidence type="ECO:0000313" key="11">
    <source>
        <dbReference type="EMBL" id="TQE95481.1"/>
    </source>
</evidence>
<comment type="catalytic activity">
    <reaction evidence="8">
        <text>L-aspartate + L-glutamine + ATP + H2O = L-asparagine + L-glutamate + AMP + diphosphate + H(+)</text>
        <dbReference type="Rhea" id="RHEA:12228"/>
        <dbReference type="ChEBI" id="CHEBI:15377"/>
        <dbReference type="ChEBI" id="CHEBI:15378"/>
        <dbReference type="ChEBI" id="CHEBI:29985"/>
        <dbReference type="ChEBI" id="CHEBI:29991"/>
        <dbReference type="ChEBI" id="CHEBI:30616"/>
        <dbReference type="ChEBI" id="CHEBI:33019"/>
        <dbReference type="ChEBI" id="CHEBI:58048"/>
        <dbReference type="ChEBI" id="CHEBI:58359"/>
        <dbReference type="ChEBI" id="CHEBI:456215"/>
        <dbReference type="EC" id="6.3.5.4"/>
    </reaction>
</comment>
<evidence type="ECO:0000256" key="6">
    <source>
        <dbReference type="ARBA" id="ARBA00022888"/>
    </source>
</evidence>
<dbReference type="InterPro" id="IPR001962">
    <property type="entry name" value="Asn_synthase"/>
</dbReference>
<evidence type="ECO:0000256" key="2">
    <source>
        <dbReference type="ARBA" id="ARBA00005752"/>
    </source>
</evidence>
<keyword evidence="4 9" id="KW-0547">Nucleotide-binding</keyword>
<dbReference type="InterPro" id="IPR006426">
    <property type="entry name" value="Asn_synth_AEB"/>
</dbReference>
<dbReference type="InParanoid" id="A0A540VFE4"/>
<comment type="similarity">
    <text evidence="2">Belongs to the asparagine synthetase family.</text>
</comment>
<dbReference type="SUPFAM" id="SSF56235">
    <property type="entry name" value="N-terminal nucleophile aminohydrolases (Ntn hydrolases)"/>
    <property type="match status" value="1"/>
</dbReference>
<sequence>MPGLVGVVGSGGPELIGAVLSEMAQAVRHHPWYRVTLHQEPGCGLGRVSLGHEPDPEQPVWDPGGRVALWMEGELYNGPALRQRLAAQGFPAPVESDADLLLRLYLAEGEGFAALLNGAFAIAIWDRRSRTLLLATDRFGSYPIYYARVGDRLLFAPNVHGLLADPDLPRTVDEGAIAQALTFDHILGDRTWLKAVRLAPAASLLRFHDGQLTVRPYWDLRYPAYYEIGNEDEYVEEFVHLLRQAVARQHRGERAAGMLLSGGLDSRVLLAAMRDGPLVDPLYAFTWGIPGCDDARFAREAAAVVGAQHHFFELQPDYLRHKAEEGVRLTNGANCIHYHALANLEAQSQHTGVIYKGVMGDAMMGTALTRPFWAQYDRETLPWAHFKMHHDRGVLLFTPAEQEELFSPDFQRQVGDAVMADYTAGMLASQAEQMADQRIYFDLRQRVPRMTWNGVELVRSRARVRIPYCDNDVVDFALHLPPGFRFERYLLKKVLVAVYPNLAQIPYTETNLPLRACARDVIIRAQRLAAWHLHRLGLRRSPDIPRRPYARYDQWFRTELRDWVSDILLDERTLSRGYFQPETIRRLVSEQMAGARHAVKLGALISLELWHRQFLEAPSARSAPIPAAREASPLPA</sequence>
<dbReference type="Pfam" id="PF00733">
    <property type="entry name" value="Asn_synthase"/>
    <property type="match status" value="2"/>
</dbReference>
<name>A0A540VFE4_9CHLR</name>
<evidence type="ECO:0000256" key="4">
    <source>
        <dbReference type="ARBA" id="ARBA00022741"/>
    </source>
</evidence>
<evidence type="ECO:0000259" key="10">
    <source>
        <dbReference type="PROSITE" id="PS51278"/>
    </source>
</evidence>
<dbReference type="RefSeq" id="WP_141610300.1">
    <property type="nucleotide sequence ID" value="NZ_VIGC02000013.1"/>
</dbReference>
<proteinExistence type="inferred from homology"/>
<dbReference type="Proteomes" id="UP000317371">
    <property type="component" value="Unassembled WGS sequence"/>
</dbReference>
<dbReference type="Gene3D" id="3.60.20.10">
    <property type="entry name" value="Glutamine Phosphoribosylpyrophosphate, subunit 1, domain 1"/>
    <property type="match status" value="1"/>
</dbReference>
<dbReference type="InterPro" id="IPR017932">
    <property type="entry name" value="GATase_2_dom"/>
</dbReference>
<feature type="binding site" evidence="9">
    <location>
        <position position="97"/>
    </location>
    <ligand>
        <name>L-glutamine</name>
        <dbReference type="ChEBI" id="CHEBI:58359"/>
    </ligand>
</feature>
<dbReference type="InterPro" id="IPR014729">
    <property type="entry name" value="Rossmann-like_a/b/a_fold"/>
</dbReference>
<evidence type="ECO:0000256" key="9">
    <source>
        <dbReference type="PIRSR" id="PIRSR001589-2"/>
    </source>
</evidence>
<feature type="domain" description="Glutamine amidotransferase type-2" evidence="10">
    <location>
        <begin position="2"/>
        <end position="183"/>
    </location>
</feature>
<dbReference type="PROSITE" id="PS51278">
    <property type="entry name" value="GATASE_TYPE_2"/>
    <property type="match status" value="1"/>
</dbReference>
<dbReference type="PANTHER" id="PTHR43284:SF1">
    <property type="entry name" value="ASPARAGINE SYNTHETASE"/>
    <property type="match status" value="1"/>
</dbReference>
<comment type="pathway">
    <text evidence="1">Amino-acid biosynthesis; L-asparagine biosynthesis; L-asparagine from L-aspartate (L-Gln route): step 1/1.</text>
</comment>
<dbReference type="Pfam" id="PF13537">
    <property type="entry name" value="GATase_7"/>
    <property type="match status" value="1"/>
</dbReference>
<comment type="caution">
    <text evidence="11">The sequence shown here is derived from an EMBL/GenBank/DDBJ whole genome shotgun (WGS) entry which is preliminary data.</text>
</comment>
<keyword evidence="6" id="KW-0028">Amino-acid biosynthesis</keyword>
<dbReference type="CDD" id="cd00712">
    <property type="entry name" value="AsnB"/>
    <property type="match status" value="1"/>
</dbReference>
<evidence type="ECO:0000313" key="12">
    <source>
        <dbReference type="Proteomes" id="UP000317371"/>
    </source>
</evidence>
<dbReference type="SUPFAM" id="SSF52402">
    <property type="entry name" value="Adenine nucleotide alpha hydrolases-like"/>
    <property type="match status" value="1"/>
</dbReference>
<keyword evidence="12" id="KW-1185">Reference proteome</keyword>
<evidence type="ECO:0000256" key="7">
    <source>
        <dbReference type="ARBA" id="ARBA00022962"/>
    </source>
</evidence>
<dbReference type="AlphaFoldDB" id="A0A540VFE4"/>
<protein>
    <recommendedName>
        <fullName evidence="3">asparagine synthase (glutamine-hydrolyzing)</fullName>
        <ecNumber evidence="3">6.3.5.4</ecNumber>
    </recommendedName>
</protein>
<dbReference type="GO" id="GO:0004066">
    <property type="term" value="F:asparagine synthase (glutamine-hydrolyzing) activity"/>
    <property type="evidence" value="ECO:0007669"/>
    <property type="project" value="UniProtKB-EC"/>
</dbReference>
<accession>A0A540VFE4</accession>
<dbReference type="GO" id="GO:0006529">
    <property type="term" value="P:asparagine biosynthetic process"/>
    <property type="evidence" value="ECO:0007669"/>
    <property type="project" value="UniProtKB-KW"/>
</dbReference>
<keyword evidence="6" id="KW-0061">Asparagine biosynthesis</keyword>
<dbReference type="InterPro" id="IPR051786">
    <property type="entry name" value="ASN_synthetase/amidase"/>
</dbReference>
<dbReference type="OrthoDB" id="9763290at2"/>
<dbReference type="Gene3D" id="3.40.50.620">
    <property type="entry name" value="HUPs"/>
    <property type="match status" value="1"/>
</dbReference>
<dbReference type="EMBL" id="VIGC01000013">
    <property type="protein sequence ID" value="TQE95481.1"/>
    <property type="molecule type" value="Genomic_DNA"/>
</dbReference>
<dbReference type="PIRSF" id="PIRSF001589">
    <property type="entry name" value="Asn_synthetase_glu-h"/>
    <property type="match status" value="1"/>
</dbReference>
<dbReference type="InterPro" id="IPR033738">
    <property type="entry name" value="AsnB_N"/>
</dbReference>
<gene>
    <name evidence="11" type="ORF">FKZ61_11605</name>
</gene>
<dbReference type="InterPro" id="IPR029055">
    <property type="entry name" value="Ntn_hydrolases_N"/>
</dbReference>
<organism evidence="11 12">
    <name type="scientific">Litorilinea aerophila</name>
    <dbReference type="NCBI Taxonomy" id="1204385"/>
    <lineage>
        <taxon>Bacteria</taxon>
        <taxon>Bacillati</taxon>
        <taxon>Chloroflexota</taxon>
        <taxon>Caldilineae</taxon>
        <taxon>Caldilineales</taxon>
        <taxon>Caldilineaceae</taxon>
        <taxon>Litorilinea</taxon>
    </lineage>
</organism>
<keyword evidence="7" id="KW-0315">Glutamine amidotransferase</keyword>
<reference evidence="11 12" key="1">
    <citation type="submission" date="2019-06" db="EMBL/GenBank/DDBJ databases">
        <title>Genome sequence of Litorilinea aerophila BAA-2444.</title>
        <authorList>
            <person name="Maclea K.S."/>
            <person name="Maurais E.G."/>
            <person name="Iannazzi L.C."/>
        </authorList>
    </citation>
    <scope>NUCLEOTIDE SEQUENCE [LARGE SCALE GENOMIC DNA]</scope>
    <source>
        <strain evidence="11 12">ATCC BAA-2444</strain>
    </source>
</reference>
<dbReference type="EC" id="6.3.5.4" evidence="3"/>
<evidence type="ECO:0000256" key="8">
    <source>
        <dbReference type="ARBA" id="ARBA00048741"/>
    </source>
</evidence>